<feature type="region of interest" description="Disordered" evidence="1">
    <location>
        <begin position="132"/>
        <end position="183"/>
    </location>
</feature>
<gene>
    <name evidence="2" type="ORF">EJ04DRAFT_515095</name>
</gene>
<dbReference type="Proteomes" id="UP000799444">
    <property type="component" value="Unassembled WGS sequence"/>
</dbReference>
<proteinExistence type="predicted"/>
<evidence type="ECO:0000313" key="3">
    <source>
        <dbReference type="Proteomes" id="UP000799444"/>
    </source>
</evidence>
<organism evidence="2 3">
    <name type="scientific">Polyplosphaeria fusca</name>
    <dbReference type="NCBI Taxonomy" id="682080"/>
    <lineage>
        <taxon>Eukaryota</taxon>
        <taxon>Fungi</taxon>
        <taxon>Dikarya</taxon>
        <taxon>Ascomycota</taxon>
        <taxon>Pezizomycotina</taxon>
        <taxon>Dothideomycetes</taxon>
        <taxon>Pleosporomycetidae</taxon>
        <taxon>Pleosporales</taxon>
        <taxon>Tetraplosphaeriaceae</taxon>
        <taxon>Polyplosphaeria</taxon>
    </lineage>
</organism>
<sequence>MLHDMAMGNQGIPAQDDPMMSGGRMAAPLRMASDPLMGTRGQMNADPMMQGMMGSRMPGGRSMSDPRMGGMGDPRMGGMPPINDSRMHAMPAMGMDQGFPGGDSLDGFGMGPDMDDVNPMMDPMMGGGRPPMNFPGGPGGRRRWRGGRKGGGAGRGKRAGERRRRPTFEEDDFEMGMSMGLGG</sequence>
<evidence type="ECO:0000256" key="1">
    <source>
        <dbReference type="SAM" id="MobiDB-lite"/>
    </source>
</evidence>
<reference evidence="2" key="1">
    <citation type="journal article" date="2020" name="Stud. Mycol.">
        <title>101 Dothideomycetes genomes: a test case for predicting lifestyles and emergence of pathogens.</title>
        <authorList>
            <person name="Haridas S."/>
            <person name="Albert R."/>
            <person name="Binder M."/>
            <person name="Bloem J."/>
            <person name="Labutti K."/>
            <person name="Salamov A."/>
            <person name="Andreopoulos B."/>
            <person name="Baker S."/>
            <person name="Barry K."/>
            <person name="Bills G."/>
            <person name="Bluhm B."/>
            <person name="Cannon C."/>
            <person name="Castanera R."/>
            <person name="Culley D."/>
            <person name="Daum C."/>
            <person name="Ezra D."/>
            <person name="Gonzalez J."/>
            <person name="Henrissat B."/>
            <person name="Kuo A."/>
            <person name="Liang C."/>
            <person name="Lipzen A."/>
            <person name="Lutzoni F."/>
            <person name="Magnuson J."/>
            <person name="Mondo S."/>
            <person name="Nolan M."/>
            <person name="Ohm R."/>
            <person name="Pangilinan J."/>
            <person name="Park H.-J."/>
            <person name="Ramirez L."/>
            <person name="Alfaro M."/>
            <person name="Sun H."/>
            <person name="Tritt A."/>
            <person name="Yoshinaga Y."/>
            <person name="Zwiers L.-H."/>
            <person name="Turgeon B."/>
            <person name="Goodwin S."/>
            <person name="Spatafora J."/>
            <person name="Crous P."/>
            <person name="Grigoriev I."/>
        </authorList>
    </citation>
    <scope>NUCLEOTIDE SEQUENCE</scope>
    <source>
        <strain evidence="2">CBS 125425</strain>
    </source>
</reference>
<protein>
    <submittedName>
        <fullName evidence="2">Uncharacterized protein</fullName>
    </submittedName>
</protein>
<evidence type="ECO:0000313" key="2">
    <source>
        <dbReference type="EMBL" id="KAF2730654.1"/>
    </source>
</evidence>
<feature type="compositionally biased region" description="Basic residues" evidence="1">
    <location>
        <begin position="155"/>
        <end position="165"/>
    </location>
</feature>
<dbReference type="AlphaFoldDB" id="A0A9P4QT77"/>
<name>A0A9P4QT77_9PLEO</name>
<feature type="region of interest" description="Disordered" evidence="1">
    <location>
        <begin position="1"/>
        <end position="21"/>
    </location>
</feature>
<feature type="non-terminal residue" evidence="2">
    <location>
        <position position="183"/>
    </location>
</feature>
<dbReference type="EMBL" id="ML996212">
    <property type="protein sequence ID" value="KAF2730654.1"/>
    <property type="molecule type" value="Genomic_DNA"/>
</dbReference>
<accession>A0A9P4QT77</accession>
<keyword evidence="3" id="KW-1185">Reference proteome</keyword>
<comment type="caution">
    <text evidence="2">The sequence shown here is derived from an EMBL/GenBank/DDBJ whole genome shotgun (WGS) entry which is preliminary data.</text>
</comment>